<dbReference type="EMBL" id="AEQN01000006">
    <property type="protein sequence ID" value="EFV02630.1"/>
    <property type="molecule type" value="Genomic_DNA"/>
</dbReference>
<dbReference type="AlphaFoldDB" id="E6ME83"/>
<organism evidence="1 2">
    <name type="scientific">Pseudoramibacter alactolyticus ATCC 23263</name>
    <dbReference type="NCBI Taxonomy" id="887929"/>
    <lineage>
        <taxon>Bacteria</taxon>
        <taxon>Bacillati</taxon>
        <taxon>Bacillota</taxon>
        <taxon>Clostridia</taxon>
        <taxon>Eubacteriales</taxon>
        <taxon>Eubacteriaceae</taxon>
        <taxon>Pseudoramibacter</taxon>
    </lineage>
</organism>
<dbReference type="Proteomes" id="UP000004754">
    <property type="component" value="Unassembled WGS sequence"/>
</dbReference>
<gene>
    <name evidence="1" type="ORF">HMP0721_0316</name>
</gene>
<proteinExistence type="predicted"/>
<evidence type="ECO:0000313" key="2">
    <source>
        <dbReference type="Proteomes" id="UP000004754"/>
    </source>
</evidence>
<name>E6ME83_9FIRM</name>
<reference evidence="1 2" key="1">
    <citation type="submission" date="2010-12" db="EMBL/GenBank/DDBJ databases">
        <authorList>
            <person name="Muzny D."/>
            <person name="Qin X."/>
            <person name="Deng J."/>
            <person name="Jiang H."/>
            <person name="Liu Y."/>
            <person name="Qu J."/>
            <person name="Song X.-Z."/>
            <person name="Zhang L."/>
            <person name="Thornton R."/>
            <person name="Coyle M."/>
            <person name="Francisco L."/>
            <person name="Jackson L."/>
            <person name="Javaid M."/>
            <person name="Korchina V."/>
            <person name="Kovar C."/>
            <person name="Mata R."/>
            <person name="Mathew T."/>
            <person name="Ngo R."/>
            <person name="Nguyen L."/>
            <person name="Nguyen N."/>
            <person name="Okwuonu G."/>
            <person name="Ongeri F."/>
            <person name="Pham C."/>
            <person name="Simmons D."/>
            <person name="Wilczek-Boney K."/>
            <person name="Hale W."/>
            <person name="Jakkamsetti A."/>
            <person name="Pham P."/>
            <person name="Ruth R."/>
            <person name="San Lucas F."/>
            <person name="Warren J."/>
            <person name="Zhang J."/>
            <person name="Zhao Z."/>
            <person name="Zhou C."/>
            <person name="Zhu D."/>
            <person name="Lee S."/>
            <person name="Bess C."/>
            <person name="Blankenburg K."/>
            <person name="Forbes L."/>
            <person name="Fu Q."/>
            <person name="Gubbala S."/>
            <person name="Hirani K."/>
            <person name="Jayaseelan J.C."/>
            <person name="Lara F."/>
            <person name="Munidasa M."/>
            <person name="Palculict T."/>
            <person name="Patil S."/>
            <person name="Pu L.-L."/>
            <person name="Saada N."/>
            <person name="Tang L."/>
            <person name="Weissenberger G."/>
            <person name="Zhu Y."/>
            <person name="Hemphill L."/>
            <person name="Shang Y."/>
            <person name="Youmans B."/>
            <person name="Ayvaz T."/>
            <person name="Ross M."/>
            <person name="Santibanez J."/>
            <person name="Aqrawi P."/>
            <person name="Gross S."/>
            <person name="Joshi V."/>
            <person name="Fowler G."/>
            <person name="Nazareth L."/>
            <person name="Reid J."/>
            <person name="Worley K."/>
            <person name="Petrosino J."/>
            <person name="Highlander S."/>
            <person name="Gibbs R."/>
        </authorList>
    </citation>
    <scope>NUCLEOTIDE SEQUENCE [LARGE SCALE GENOMIC DNA]</scope>
    <source>
        <strain evidence="1 2">ATCC 23263</strain>
    </source>
</reference>
<dbReference type="HOGENOM" id="CLU_3121602_0_0_9"/>
<evidence type="ECO:0000313" key="1">
    <source>
        <dbReference type="EMBL" id="EFV02630.1"/>
    </source>
</evidence>
<keyword evidence="2" id="KW-1185">Reference proteome</keyword>
<comment type="caution">
    <text evidence="1">The sequence shown here is derived from an EMBL/GenBank/DDBJ whole genome shotgun (WGS) entry which is preliminary data.</text>
</comment>
<sequence length="50" mass="5806">MILAPILLKLEALGIKWQMDVPKACYVGKMSDRFYQYTLMRHQRSDSATS</sequence>
<protein>
    <submittedName>
        <fullName evidence="1">Uncharacterized protein</fullName>
    </submittedName>
</protein>
<accession>E6ME83</accession>